<evidence type="ECO:0000259" key="2">
    <source>
        <dbReference type="Pfam" id="PF17107"/>
    </source>
</evidence>
<keyword evidence="1" id="KW-0175">Coiled coil</keyword>
<keyword evidence="4" id="KW-1185">Reference proteome</keyword>
<dbReference type="Pfam" id="PF17107">
    <property type="entry name" value="SesA"/>
    <property type="match status" value="1"/>
</dbReference>
<proteinExistence type="predicted"/>
<dbReference type="EMBL" id="MU839845">
    <property type="protein sequence ID" value="KAK1750749.1"/>
    <property type="molecule type" value="Genomic_DNA"/>
</dbReference>
<evidence type="ECO:0000313" key="3">
    <source>
        <dbReference type="EMBL" id="KAK1750749.1"/>
    </source>
</evidence>
<dbReference type="Proteomes" id="UP001239445">
    <property type="component" value="Unassembled WGS sequence"/>
</dbReference>
<comment type="caution">
    <text evidence="3">The sequence shown here is derived from an EMBL/GenBank/DDBJ whole genome shotgun (WGS) entry which is preliminary data.</text>
</comment>
<organism evidence="3 4">
    <name type="scientific">Echria macrotheca</name>
    <dbReference type="NCBI Taxonomy" id="438768"/>
    <lineage>
        <taxon>Eukaryota</taxon>
        <taxon>Fungi</taxon>
        <taxon>Dikarya</taxon>
        <taxon>Ascomycota</taxon>
        <taxon>Pezizomycotina</taxon>
        <taxon>Sordariomycetes</taxon>
        <taxon>Sordariomycetidae</taxon>
        <taxon>Sordariales</taxon>
        <taxon>Schizotheciaceae</taxon>
        <taxon>Echria</taxon>
    </lineage>
</organism>
<protein>
    <recommendedName>
        <fullName evidence="2">NACHT-NTPase and P-loop NTPases N-terminal domain-containing protein</fullName>
    </recommendedName>
</protein>
<accession>A0AAJ0F731</accession>
<sequence>MVEVLGMSASIVGLISVTFSIIQEIRTARDRVKGTSKTLQHTSDRLEQLERTLHLVQEQEALRTTHIREQLVAICEAARDLRAFFDRLAAIQGETRFSRFRRALKSGDKDDRELEKIMSRIDRERDELTLRISVANVGLTGDLHGGMRVAFGVIQETNEKVKQLGVREVEVSSLEVMNKLEDMRWRRSDVGGDQQRALIPNRQLVPERKSEAGRVLQLEAGETDVSSPRPHTDANSRYPGYFTAKGNSISDNIAVGQLKAMTGNLGMEAGHVSSVRNTVVTHNRAGKDMMIMAGDVGGQAAGDFIQNFWGR</sequence>
<evidence type="ECO:0000313" key="4">
    <source>
        <dbReference type="Proteomes" id="UP001239445"/>
    </source>
</evidence>
<gene>
    <name evidence="3" type="ORF">QBC47DRAFT_93848</name>
</gene>
<name>A0AAJ0F731_9PEZI</name>
<feature type="coiled-coil region" evidence="1">
    <location>
        <begin position="32"/>
        <end position="59"/>
    </location>
</feature>
<dbReference type="InterPro" id="IPR031352">
    <property type="entry name" value="SesA"/>
</dbReference>
<dbReference type="AlphaFoldDB" id="A0AAJ0F731"/>
<evidence type="ECO:0000256" key="1">
    <source>
        <dbReference type="SAM" id="Coils"/>
    </source>
</evidence>
<feature type="domain" description="NACHT-NTPase and P-loop NTPases N-terminal" evidence="2">
    <location>
        <begin position="11"/>
        <end position="126"/>
    </location>
</feature>
<reference evidence="3" key="1">
    <citation type="submission" date="2023-06" db="EMBL/GenBank/DDBJ databases">
        <title>Genome-scale phylogeny and comparative genomics of the fungal order Sordariales.</title>
        <authorList>
            <consortium name="Lawrence Berkeley National Laboratory"/>
            <person name="Hensen N."/>
            <person name="Bonometti L."/>
            <person name="Westerberg I."/>
            <person name="Brannstrom I.O."/>
            <person name="Guillou S."/>
            <person name="Cros-Aarteil S."/>
            <person name="Calhoun S."/>
            <person name="Haridas S."/>
            <person name="Kuo A."/>
            <person name="Mondo S."/>
            <person name="Pangilinan J."/>
            <person name="Riley R."/>
            <person name="Labutti K."/>
            <person name="Andreopoulos B."/>
            <person name="Lipzen A."/>
            <person name="Chen C."/>
            <person name="Yanf M."/>
            <person name="Daum C."/>
            <person name="Ng V."/>
            <person name="Clum A."/>
            <person name="Steindorff A."/>
            <person name="Ohm R."/>
            <person name="Martin F."/>
            <person name="Silar P."/>
            <person name="Natvig D."/>
            <person name="Lalanne C."/>
            <person name="Gautier V."/>
            <person name="Ament-Velasquez S.L."/>
            <person name="Kruys A."/>
            <person name="Hutchinson M.I."/>
            <person name="Powell A.J."/>
            <person name="Barry K."/>
            <person name="Miller A.N."/>
            <person name="Grigoriev I.V."/>
            <person name="Debuchy R."/>
            <person name="Gladieux P."/>
            <person name="Thoren M.H."/>
            <person name="Johannesson H."/>
        </authorList>
    </citation>
    <scope>NUCLEOTIDE SEQUENCE</scope>
    <source>
        <strain evidence="3">PSN4</strain>
    </source>
</reference>